<comment type="caution">
    <text evidence="2">The sequence shown here is derived from an EMBL/GenBank/DDBJ whole genome shotgun (WGS) entry which is preliminary data.</text>
</comment>
<name>W7JEU6_9PSEU</name>
<accession>W7JEU6</accession>
<dbReference type="PATRIC" id="fig|909613.9.peg.120"/>
<dbReference type="GO" id="GO:0032259">
    <property type="term" value="P:methylation"/>
    <property type="evidence" value="ECO:0007669"/>
    <property type="project" value="UniProtKB-KW"/>
</dbReference>
<evidence type="ECO:0000259" key="1">
    <source>
        <dbReference type="Pfam" id="PF14028"/>
    </source>
</evidence>
<dbReference type="STRING" id="909613.UO65_0116"/>
<evidence type="ECO:0000313" key="2">
    <source>
        <dbReference type="EMBL" id="EWC64509.1"/>
    </source>
</evidence>
<dbReference type="InterPro" id="IPR023809">
    <property type="entry name" value="Thiopep_bacteriocin_synth_dom"/>
</dbReference>
<dbReference type="EMBL" id="AYXG01000004">
    <property type="protein sequence ID" value="EWC64509.1"/>
    <property type="molecule type" value="Genomic_DNA"/>
</dbReference>
<gene>
    <name evidence="2" type="ORF">UO65_0116</name>
</gene>
<sequence length="288" mass="31490">MDHDDPNAPEQAWQQVFVHFDDYTTAERIGAGHLGPAMTDLERSGVITSWFFIRKNPCWRLRFLPARAVTGSNTTSGVHRRLEALTAGGHIKGWTGTIYEPEVHAFGGPEGMATAHDLFHLDSVHVLGHLAELAAASPKNRRDRRRELSVLLCRNLLHGAHQDWYEQGDIWARVADMRPAPPATAGERANNLHAQLRRLMTVDADPAGPLLGPTGSLANLGDWAAGFAACGQVLGDLAHTGALRRGTRAVLAHHVIFHWNRLGLSHTTQSVLAHTAKAVVFDPQEPAE</sequence>
<keyword evidence="3" id="KW-1185">Reference proteome</keyword>
<dbReference type="OrthoDB" id="4678170at2"/>
<dbReference type="NCBIfam" id="TIGR03891">
    <property type="entry name" value="thiopep_ocin"/>
    <property type="match status" value="1"/>
</dbReference>
<dbReference type="AlphaFoldDB" id="W7JEU6"/>
<reference evidence="2 3" key="1">
    <citation type="journal article" date="2014" name="Genome Announc.">
        <title>Draft Genome Sequence of the Antitrypanosomally Active Sponge-Associated Bacterium Actinokineospora sp. Strain EG49.</title>
        <authorList>
            <person name="Harjes J."/>
            <person name="Ryu T."/>
            <person name="Abdelmohsen U.R."/>
            <person name="Moitinho-Silva L."/>
            <person name="Horn H."/>
            <person name="Ravasi T."/>
            <person name="Hentschel U."/>
        </authorList>
    </citation>
    <scope>NUCLEOTIDE SEQUENCE [LARGE SCALE GENOMIC DNA]</scope>
    <source>
        <strain evidence="2 3">EG49</strain>
    </source>
</reference>
<dbReference type="eggNOG" id="COG2518">
    <property type="taxonomic scope" value="Bacteria"/>
</dbReference>
<keyword evidence="2" id="KW-0489">Methyltransferase</keyword>
<dbReference type="Pfam" id="PF14028">
    <property type="entry name" value="Lant_dehydr_C"/>
    <property type="match status" value="1"/>
</dbReference>
<organism evidence="2 3">
    <name type="scientific">Actinokineospora spheciospongiae</name>
    <dbReference type="NCBI Taxonomy" id="909613"/>
    <lineage>
        <taxon>Bacteria</taxon>
        <taxon>Bacillati</taxon>
        <taxon>Actinomycetota</taxon>
        <taxon>Actinomycetes</taxon>
        <taxon>Pseudonocardiales</taxon>
        <taxon>Pseudonocardiaceae</taxon>
        <taxon>Actinokineospora</taxon>
    </lineage>
</organism>
<protein>
    <submittedName>
        <fullName evidence="2">O-methyltransferase clustered with LanBC</fullName>
    </submittedName>
</protein>
<proteinExistence type="predicted"/>
<feature type="domain" description="Thiopeptide-type bacteriocin biosynthesis" evidence="1">
    <location>
        <begin position="13"/>
        <end position="278"/>
    </location>
</feature>
<dbReference type="Proteomes" id="UP000019277">
    <property type="component" value="Unassembled WGS sequence"/>
</dbReference>
<keyword evidence="2" id="KW-0808">Transferase</keyword>
<evidence type="ECO:0000313" key="3">
    <source>
        <dbReference type="Proteomes" id="UP000019277"/>
    </source>
</evidence>
<dbReference type="GO" id="GO:0008168">
    <property type="term" value="F:methyltransferase activity"/>
    <property type="evidence" value="ECO:0007669"/>
    <property type="project" value="UniProtKB-KW"/>
</dbReference>
<dbReference type="RefSeq" id="WP_035277658.1">
    <property type="nucleotide sequence ID" value="NZ_AYXG01000004.1"/>
</dbReference>